<keyword evidence="5" id="KW-0067">ATP-binding</keyword>
<comment type="subcellular location">
    <subcellularLocation>
        <location evidence="8">Endomembrane system</location>
        <topology evidence="8">Single-pass membrane protein</topology>
    </subcellularLocation>
</comment>
<dbReference type="PANTHER" id="PTHR22618:SF2">
    <property type="entry name" value="PROTEIN O-MANNOSE KINASE"/>
    <property type="match status" value="1"/>
</dbReference>
<evidence type="ECO:0000256" key="6">
    <source>
        <dbReference type="ARBA" id="ARBA00022989"/>
    </source>
</evidence>
<evidence type="ECO:0000256" key="1">
    <source>
        <dbReference type="ARBA" id="ARBA00022679"/>
    </source>
</evidence>
<dbReference type="EMBL" id="OZ035823">
    <property type="protein sequence ID" value="CAL1568228.1"/>
    <property type="molecule type" value="Genomic_DNA"/>
</dbReference>
<evidence type="ECO:0000256" key="4">
    <source>
        <dbReference type="ARBA" id="ARBA00022777"/>
    </source>
</evidence>
<keyword evidence="10" id="KW-1185">Reference proteome</keyword>
<keyword evidence="2" id="KW-0812">Transmembrane</keyword>
<accession>A0AAV2ISP2</accession>
<protein>
    <submittedName>
        <fullName evidence="9">Uncharacterized protein</fullName>
    </submittedName>
</protein>
<evidence type="ECO:0000313" key="10">
    <source>
        <dbReference type="Proteomes" id="UP001497482"/>
    </source>
</evidence>
<evidence type="ECO:0000256" key="2">
    <source>
        <dbReference type="ARBA" id="ARBA00022692"/>
    </source>
</evidence>
<evidence type="ECO:0000256" key="3">
    <source>
        <dbReference type="ARBA" id="ARBA00022741"/>
    </source>
</evidence>
<dbReference type="GO" id="GO:0019200">
    <property type="term" value="F:carbohydrate kinase activity"/>
    <property type="evidence" value="ECO:0007669"/>
    <property type="project" value="InterPro"/>
</dbReference>
<dbReference type="GO" id="GO:0016773">
    <property type="term" value="F:phosphotransferase activity, alcohol group as acceptor"/>
    <property type="evidence" value="ECO:0007669"/>
    <property type="project" value="TreeGrafter"/>
</dbReference>
<dbReference type="AlphaFoldDB" id="A0AAV2ISP2"/>
<dbReference type="GO" id="GO:0005524">
    <property type="term" value="F:ATP binding"/>
    <property type="evidence" value="ECO:0007669"/>
    <property type="project" value="UniProtKB-KW"/>
</dbReference>
<organism evidence="9 10">
    <name type="scientific">Knipowitschia caucasica</name>
    <name type="common">Caucasian dwarf goby</name>
    <name type="synonym">Pomatoschistus caucasicus</name>
    <dbReference type="NCBI Taxonomy" id="637954"/>
    <lineage>
        <taxon>Eukaryota</taxon>
        <taxon>Metazoa</taxon>
        <taxon>Chordata</taxon>
        <taxon>Craniata</taxon>
        <taxon>Vertebrata</taxon>
        <taxon>Euteleostomi</taxon>
        <taxon>Actinopterygii</taxon>
        <taxon>Neopterygii</taxon>
        <taxon>Teleostei</taxon>
        <taxon>Neoteleostei</taxon>
        <taxon>Acanthomorphata</taxon>
        <taxon>Gobiaria</taxon>
        <taxon>Gobiiformes</taxon>
        <taxon>Gobioidei</taxon>
        <taxon>Gobiidae</taxon>
        <taxon>Gobiinae</taxon>
        <taxon>Knipowitschia</taxon>
    </lineage>
</organism>
<gene>
    <name evidence="9" type="ORF">KC01_LOCUS892</name>
</gene>
<evidence type="ECO:0000256" key="8">
    <source>
        <dbReference type="ARBA" id="ARBA00037847"/>
    </source>
</evidence>
<dbReference type="Gene3D" id="1.10.510.10">
    <property type="entry name" value="Transferase(Phosphotransferase) domain 1"/>
    <property type="match status" value="1"/>
</dbReference>
<name>A0AAV2ISP2_KNICA</name>
<keyword evidence="4" id="KW-0418">Kinase</keyword>
<dbReference type="Proteomes" id="UP001497482">
    <property type="component" value="Chromosome 1"/>
</dbReference>
<dbReference type="GO" id="GO:0005789">
    <property type="term" value="C:endoplasmic reticulum membrane"/>
    <property type="evidence" value="ECO:0007669"/>
    <property type="project" value="TreeGrafter"/>
</dbReference>
<keyword evidence="7" id="KW-0472">Membrane</keyword>
<dbReference type="GO" id="GO:0006493">
    <property type="term" value="P:protein O-linked glycosylation"/>
    <property type="evidence" value="ECO:0007669"/>
    <property type="project" value="InterPro"/>
</dbReference>
<keyword evidence="1" id="KW-0808">Transferase</keyword>
<evidence type="ECO:0000256" key="5">
    <source>
        <dbReference type="ARBA" id="ARBA00022840"/>
    </source>
</evidence>
<evidence type="ECO:0000313" key="9">
    <source>
        <dbReference type="EMBL" id="CAL1568228.1"/>
    </source>
</evidence>
<evidence type="ECO:0000256" key="7">
    <source>
        <dbReference type="ARBA" id="ARBA00023136"/>
    </source>
</evidence>
<proteinExistence type="predicted"/>
<sequence length="111" mass="12776">MQCQMQSATTRHSTRCQPRHFKMATMKNCTPWLDCEQIRNEVLKLKLIGQGAVKQVFLAEWKAQKIALSLLSSSKYSEDFLHDAIKSKYAPMQESAKAKWPIKNRVAVNFC</sequence>
<dbReference type="PANTHER" id="PTHR22618">
    <property type="entry name" value="PROTEIN O-MANNOSE KINASE"/>
    <property type="match status" value="1"/>
</dbReference>
<dbReference type="InterPro" id="IPR039318">
    <property type="entry name" value="POMK"/>
</dbReference>
<reference evidence="9 10" key="1">
    <citation type="submission" date="2024-04" db="EMBL/GenBank/DDBJ databases">
        <authorList>
            <person name="Waldvogel A.-M."/>
            <person name="Schoenle A."/>
        </authorList>
    </citation>
    <scope>NUCLEOTIDE SEQUENCE [LARGE SCALE GENOMIC DNA]</scope>
</reference>
<keyword evidence="6" id="KW-1133">Transmembrane helix</keyword>
<keyword evidence="3" id="KW-0547">Nucleotide-binding</keyword>